<dbReference type="GO" id="GO:0003824">
    <property type="term" value="F:catalytic activity"/>
    <property type="evidence" value="ECO:0007669"/>
    <property type="project" value="UniProtKB-ARBA"/>
</dbReference>
<dbReference type="SUPFAM" id="SSF52096">
    <property type="entry name" value="ClpP/crotonase"/>
    <property type="match status" value="1"/>
</dbReference>
<dbReference type="InterPro" id="IPR029045">
    <property type="entry name" value="ClpP/crotonase-like_dom_sf"/>
</dbReference>
<name>A0A0B1ZJ38_9SPHN</name>
<evidence type="ECO:0000313" key="2">
    <source>
        <dbReference type="EMBL" id="KHK89191.1"/>
    </source>
</evidence>
<comment type="similarity">
    <text evidence="1">Belongs to the enoyl-CoA hydratase/isomerase family.</text>
</comment>
<dbReference type="PANTHER" id="PTHR43802">
    <property type="entry name" value="ENOYL-COA HYDRATASE"/>
    <property type="match status" value="1"/>
</dbReference>
<organism evidence="2 3">
    <name type="scientific">Novosphingobium malaysiense</name>
    <dbReference type="NCBI Taxonomy" id="1348853"/>
    <lineage>
        <taxon>Bacteria</taxon>
        <taxon>Pseudomonadati</taxon>
        <taxon>Pseudomonadota</taxon>
        <taxon>Alphaproteobacteria</taxon>
        <taxon>Sphingomonadales</taxon>
        <taxon>Sphingomonadaceae</taxon>
        <taxon>Novosphingobium</taxon>
    </lineage>
</organism>
<dbReference type="CDD" id="cd06558">
    <property type="entry name" value="crotonase-like"/>
    <property type="match status" value="1"/>
</dbReference>
<dbReference type="InterPro" id="IPR001753">
    <property type="entry name" value="Enoyl-CoA_hydra/iso"/>
</dbReference>
<accession>A0A0B1ZJ38</accession>
<evidence type="ECO:0000313" key="3">
    <source>
        <dbReference type="Proteomes" id="UP000031057"/>
    </source>
</evidence>
<comment type="caution">
    <text evidence="2">The sequence shown here is derived from an EMBL/GenBank/DDBJ whole genome shotgun (WGS) entry which is preliminary data.</text>
</comment>
<dbReference type="EMBL" id="JTDI01000008">
    <property type="protein sequence ID" value="KHK89191.1"/>
    <property type="molecule type" value="Genomic_DNA"/>
</dbReference>
<dbReference type="Pfam" id="PF00378">
    <property type="entry name" value="ECH_1"/>
    <property type="match status" value="1"/>
</dbReference>
<reference evidence="2 3" key="1">
    <citation type="submission" date="2014-10" db="EMBL/GenBank/DDBJ databases">
        <title>Genome sequence of Novosphingobium malaysiense MUSC 273(T).</title>
        <authorList>
            <person name="Lee L.-H."/>
        </authorList>
    </citation>
    <scope>NUCLEOTIDE SEQUENCE [LARGE SCALE GENOMIC DNA]</scope>
    <source>
        <strain evidence="2 3">MUSC 273</strain>
    </source>
</reference>
<evidence type="ECO:0000256" key="1">
    <source>
        <dbReference type="ARBA" id="ARBA00005254"/>
    </source>
</evidence>
<dbReference type="RefSeq" id="WP_039289876.1">
    <property type="nucleotide sequence ID" value="NZ_JTDI01000008.1"/>
</dbReference>
<gene>
    <name evidence="2" type="ORF">LK12_22000</name>
</gene>
<dbReference type="AlphaFoldDB" id="A0A0B1ZJ38"/>
<dbReference type="PANTHER" id="PTHR43802:SF1">
    <property type="entry name" value="IP11341P-RELATED"/>
    <property type="match status" value="1"/>
</dbReference>
<protein>
    <submittedName>
        <fullName evidence="2">Enoyl-CoA hydratase</fullName>
    </submittedName>
</protein>
<dbReference type="STRING" id="1348853.LK12_22000"/>
<dbReference type="Gene3D" id="3.90.226.10">
    <property type="entry name" value="2-enoyl-CoA Hydratase, Chain A, domain 1"/>
    <property type="match status" value="1"/>
</dbReference>
<sequence>MSEALLIEEHGEGVMFMTLNRPASRNAINLDLVDALSAALADLNASPRWRSAVLTGAPPAFCAGLDLKDFSAPDAPRHKVTELVTSIPHCAKPLIAAVNGAAYTGGLEIVLSCDFTIASEEARFADTHARIGALSGSGMGSRLPRRVGGAWAKQMMFTSAPIDAQTALRIGLVNEIWPQERVVPRALELAEMIAAHDPELVGIVKAVVDRGMETTLGEAVAIEREALAERKRKGAMAWKA</sequence>
<keyword evidence="3" id="KW-1185">Reference proteome</keyword>
<proteinExistence type="inferred from homology"/>
<dbReference type="Proteomes" id="UP000031057">
    <property type="component" value="Unassembled WGS sequence"/>
</dbReference>